<dbReference type="PANTHER" id="PTHR38248">
    <property type="entry name" value="FUNK1 6"/>
    <property type="match status" value="1"/>
</dbReference>
<feature type="region of interest" description="Disordered" evidence="1">
    <location>
        <begin position="368"/>
        <end position="416"/>
    </location>
</feature>
<dbReference type="SUPFAM" id="SSF56112">
    <property type="entry name" value="Protein kinase-like (PK-like)"/>
    <property type="match status" value="1"/>
</dbReference>
<dbReference type="InterPro" id="IPR008266">
    <property type="entry name" value="Tyr_kinase_AS"/>
</dbReference>
<feature type="compositionally biased region" description="Polar residues" evidence="1">
    <location>
        <begin position="368"/>
        <end position="401"/>
    </location>
</feature>
<dbReference type="OrthoDB" id="3271139at2759"/>
<reference evidence="3 4" key="1">
    <citation type="journal article" date="2020" name="ISME J.">
        <title>Uncovering the hidden diversity of litter-decomposition mechanisms in mushroom-forming fungi.</title>
        <authorList>
            <person name="Floudas D."/>
            <person name="Bentzer J."/>
            <person name="Ahren D."/>
            <person name="Johansson T."/>
            <person name="Persson P."/>
            <person name="Tunlid A."/>
        </authorList>
    </citation>
    <scope>NUCLEOTIDE SEQUENCE [LARGE SCALE GENOMIC DNA]</scope>
    <source>
        <strain evidence="3 4">CBS 175.51</strain>
    </source>
</reference>
<dbReference type="Gene3D" id="1.10.510.10">
    <property type="entry name" value="Transferase(Phosphotransferase) domain 1"/>
    <property type="match status" value="1"/>
</dbReference>
<evidence type="ECO:0000313" key="4">
    <source>
        <dbReference type="Proteomes" id="UP000541558"/>
    </source>
</evidence>
<feature type="domain" description="Fungal-type protein kinase" evidence="2">
    <location>
        <begin position="156"/>
        <end position="557"/>
    </location>
</feature>
<evidence type="ECO:0000313" key="3">
    <source>
        <dbReference type="EMBL" id="KAF5334540.1"/>
    </source>
</evidence>
<gene>
    <name evidence="3" type="ORF">D9611_013803</name>
</gene>
<dbReference type="PANTHER" id="PTHR38248:SF2">
    <property type="entry name" value="FUNK1 11"/>
    <property type="match status" value="1"/>
</dbReference>
<dbReference type="EMBL" id="JAACJK010000068">
    <property type="protein sequence ID" value="KAF5334540.1"/>
    <property type="molecule type" value="Genomic_DNA"/>
</dbReference>
<dbReference type="InterPro" id="IPR011009">
    <property type="entry name" value="Kinase-like_dom_sf"/>
</dbReference>
<evidence type="ECO:0000259" key="2">
    <source>
        <dbReference type="Pfam" id="PF17667"/>
    </source>
</evidence>
<dbReference type="Pfam" id="PF17667">
    <property type="entry name" value="Pkinase_fungal"/>
    <property type="match status" value="1"/>
</dbReference>
<dbReference type="PROSITE" id="PS00109">
    <property type="entry name" value="PROTEIN_KINASE_TYR"/>
    <property type="match status" value="1"/>
</dbReference>
<dbReference type="AlphaFoldDB" id="A0A8H5FEV0"/>
<proteinExistence type="predicted"/>
<organism evidence="3 4">
    <name type="scientific">Ephemerocybe angulata</name>
    <dbReference type="NCBI Taxonomy" id="980116"/>
    <lineage>
        <taxon>Eukaryota</taxon>
        <taxon>Fungi</taxon>
        <taxon>Dikarya</taxon>
        <taxon>Basidiomycota</taxon>
        <taxon>Agaricomycotina</taxon>
        <taxon>Agaricomycetes</taxon>
        <taxon>Agaricomycetidae</taxon>
        <taxon>Agaricales</taxon>
        <taxon>Agaricineae</taxon>
        <taxon>Psathyrellaceae</taxon>
        <taxon>Ephemerocybe</taxon>
    </lineage>
</organism>
<name>A0A8H5FEV0_9AGAR</name>
<feature type="compositionally biased region" description="Polar residues" evidence="1">
    <location>
        <begin position="94"/>
        <end position="104"/>
    </location>
</feature>
<comment type="caution">
    <text evidence="3">The sequence shown here is derived from an EMBL/GenBank/DDBJ whole genome shotgun (WGS) entry which is preliminary data.</text>
</comment>
<evidence type="ECO:0000256" key="1">
    <source>
        <dbReference type="SAM" id="MobiDB-lite"/>
    </source>
</evidence>
<sequence length="718" mass="81286">MHIENAFNHLLELGVDDWLKSYAGDSPLWSNNKVSTVMASLTEKGVLSDGKWDAVLLGLESDLPENDVYKVVETLATQVQDAAVAEDKDVKPTATFQSTPNSPAESSVYCLAKAKPDGHFTVVRRMPKVNDPEPRPQRYSTWMDRRDRGLRISRSLDDTAAIAEYKKATSGRHENERQLLGNVAQVMYNDPRRIFSFGITIEGTSVRLWHFDRSRICVSKEFDCEKEPYALVRVLLFLSFASQQQLGFDPTVMKGEDGTEQYFRYAVGDKWYRTVGDPIDEDGAYFLIGRGVRVWAVKECDEGGKFLSEELNVLKDAWQWDDIPTERQIQEDIMRSLAQRTKMSFEDARAKLAKYFLTIIADETLTSTPNKPSEAQQISFTHRPTASLPTKSRSQRTTQSVGIHGPETGQAPGTVQQQELAHHCRTNQRHVFKEMCITFYGVRDLRVGLEICKGYVEGISLIRVAGYVHRDISGGNCLVYKCLPKISDLEHCKRYDSVSTHDAVTVTYQFTAIEVGLSRIRFPLSRKEAWGQPELADRPQHHFHFLHDLESVFWVATHHIAHNIPENPSNAPTIKSVEAWHAEVKGYFGDTIESIKDRYTLLTEDMVDLSTGLEQWWTKDIANSFGILFSFSESLVAQYKALHKEPQVPPTPNALERRWPEHLFTSEPYDTLISLLDEVISGLPSKVPVLQTWAVLADLEQEAVAQEGPKSKKSKLTG</sequence>
<feature type="region of interest" description="Disordered" evidence="1">
    <location>
        <begin position="84"/>
        <end position="104"/>
    </location>
</feature>
<dbReference type="GO" id="GO:0004672">
    <property type="term" value="F:protein kinase activity"/>
    <property type="evidence" value="ECO:0007669"/>
    <property type="project" value="InterPro"/>
</dbReference>
<accession>A0A8H5FEV0</accession>
<dbReference type="InterPro" id="IPR040976">
    <property type="entry name" value="Pkinase_fungal"/>
</dbReference>
<keyword evidence="4" id="KW-1185">Reference proteome</keyword>
<protein>
    <recommendedName>
        <fullName evidence="2">Fungal-type protein kinase domain-containing protein</fullName>
    </recommendedName>
</protein>
<dbReference type="Proteomes" id="UP000541558">
    <property type="component" value="Unassembled WGS sequence"/>
</dbReference>